<reference evidence="4 5" key="1">
    <citation type="journal article" date="2024" name="IMA Fungus">
        <title>IMA Genome - F19 : A genome assembly and annotation guide to empower mycologists, including annotated draft genome sequences of Ceratocystis pirilliformis, Diaporthe australafricana, Fusarium ophioides, Paecilomyces lecythidis, and Sporothrix stenoceras.</title>
        <authorList>
            <person name="Aylward J."/>
            <person name="Wilson A.M."/>
            <person name="Visagie C.M."/>
            <person name="Spraker J."/>
            <person name="Barnes I."/>
            <person name="Buitendag C."/>
            <person name="Ceriani C."/>
            <person name="Del Mar Angel L."/>
            <person name="du Plessis D."/>
            <person name="Fuchs T."/>
            <person name="Gasser K."/>
            <person name="Kramer D."/>
            <person name="Li W."/>
            <person name="Munsamy K."/>
            <person name="Piso A."/>
            <person name="Price J.L."/>
            <person name="Sonnekus B."/>
            <person name="Thomas C."/>
            <person name="van der Nest A."/>
            <person name="van Dijk A."/>
            <person name="van Heerden A."/>
            <person name="van Vuuren N."/>
            <person name="Yilmaz N."/>
            <person name="Duong T.A."/>
            <person name="van der Merwe N.A."/>
            <person name="Wingfield M.J."/>
            <person name="Wingfield B.D."/>
        </authorList>
    </citation>
    <scope>NUCLEOTIDE SEQUENCE [LARGE SCALE GENOMIC DNA]</scope>
    <source>
        <strain evidence="4 5">CMW 18300</strain>
    </source>
</reference>
<feature type="repeat" description="TPR" evidence="1">
    <location>
        <begin position="290"/>
        <end position="323"/>
    </location>
</feature>
<name>A0ABR3W2B2_9PEZI</name>
<sequence length="729" mass="81188">MPSPHDVPQVATADVDQQKAQQEEIKQFEGPKLHTAMKRSREEIEEVFAAVASFASQNELPAQNEPLVRTRIGDAYPPCVVPLSSLEKMSLRDLSPGTHHGGRVLIAKTFCEPAKTLCEPVWWASIANAIEDENGDADLVAIYHIPRSVSIGKVLSKGAIIAVKEPYYKFTTNAGPHIRIDHPSDLVFLNSDDNLVPSSFAPVSKDDSTPEAMKENGNAAFKQRDWKAAVDCYSAALALKHDNQDLRRALHRNRSQARINLGHYEPALQDAIAAIASGDALSEETKSQNLKSLYRAGRAAYELGEFIMAKTFFGRALKYSPKDQSALAELRRTHERLEEQRTGKFDFTAMLESVSKGRKFLDHASFLSNAKVAPAGHRGRGLFATTNVAPGDVIMVEKAFCAVFKQEDEKEIHKYHRAECVYGVMDKMRYNPKQAIRYLDWYDGGQFQNKVFDFVDGMCTLDTFVVQATYDINAFGCTMESSRPGVATAKDETHAAGIWLHAAYTNHACIPNAHTSYIGDMMIIRAIRGVKAGEEITVAYQQPDFSYPERKKALSHYGLECDCQLCMTEKAMPNDVLENRSKLVEEIRHLFNANQAITAKISKKLLSRLEDTYPEALYKQLPRFVCCVPLSLLLALDLHEPAQALKHAPQILRCFGYIVEIKGTSVTIDRSSAAVRFETMEAAMVASFACFGSGPEASMQLRDLAKELYKILNACLDGFEQWARRIADS</sequence>
<feature type="region of interest" description="Disordered" evidence="2">
    <location>
        <begin position="1"/>
        <end position="24"/>
    </location>
</feature>
<evidence type="ECO:0000313" key="4">
    <source>
        <dbReference type="EMBL" id="KAL1851368.1"/>
    </source>
</evidence>
<keyword evidence="5" id="KW-1185">Reference proteome</keyword>
<dbReference type="PROSITE" id="PS50280">
    <property type="entry name" value="SET"/>
    <property type="match status" value="1"/>
</dbReference>
<feature type="domain" description="SET" evidence="3">
    <location>
        <begin position="365"/>
        <end position="541"/>
    </location>
</feature>
<proteinExistence type="predicted"/>
<gene>
    <name evidence="4" type="ORF">Daus18300_012549</name>
</gene>
<dbReference type="Gene3D" id="1.25.40.10">
    <property type="entry name" value="Tetratricopeptide repeat domain"/>
    <property type="match status" value="1"/>
</dbReference>
<dbReference type="SMART" id="SM00028">
    <property type="entry name" value="TPR"/>
    <property type="match status" value="2"/>
</dbReference>
<dbReference type="InterPro" id="IPR053209">
    <property type="entry name" value="Gramillin-biosynth_MTr"/>
</dbReference>
<dbReference type="Pfam" id="PF00856">
    <property type="entry name" value="SET"/>
    <property type="match status" value="1"/>
</dbReference>
<dbReference type="InterPro" id="IPR046341">
    <property type="entry name" value="SET_dom_sf"/>
</dbReference>
<dbReference type="SUPFAM" id="SSF82199">
    <property type="entry name" value="SET domain"/>
    <property type="match status" value="1"/>
</dbReference>
<dbReference type="PROSITE" id="PS50005">
    <property type="entry name" value="TPR"/>
    <property type="match status" value="2"/>
</dbReference>
<evidence type="ECO:0000259" key="3">
    <source>
        <dbReference type="PROSITE" id="PS50280"/>
    </source>
</evidence>
<keyword evidence="1" id="KW-0802">TPR repeat</keyword>
<dbReference type="InterPro" id="IPR019734">
    <property type="entry name" value="TPR_rpt"/>
</dbReference>
<accession>A0ABR3W2B2</accession>
<dbReference type="InterPro" id="IPR001214">
    <property type="entry name" value="SET_dom"/>
</dbReference>
<feature type="repeat" description="TPR" evidence="1">
    <location>
        <begin position="210"/>
        <end position="243"/>
    </location>
</feature>
<dbReference type="EMBL" id="JAWRVE010000173">
    <property type="protein sequence ID" value="KAL1851368.1"/>
    <property type="molecule type" value="Genomic_DNA"/>
</dbReference>
<dbReference type="InterPro" id="IPR011990">
    <property type="entry name" value="TPR-like_helical_dom_sf"/>
</dbReference>
<evidence type="ECO:0000256" key="1">
    <source>
        <dbReference type="PROSITE-ProRule" id="PRU00339"/>
    </source>
</evidence>
<evidence type="ECO:0000256" key="2">
    <source>
        <dbReference type="SAM" id="MobiDB-lite"/>
    </source>
</evidence>
<dbReference type="Proteomes" id="UP001583177">
    <property type="component" value="Unassembled WGS sequence"/>
</dbReference>
<comment type="caution">
    <text evidence="4">The sequence shown here is derived from an EMBL/GenBank/DDBJ whole genome shotgun (WGS) entry which is preliminary data.</text>
</comment>
<organism evidence="4 5">
    <name type="scientific">Diaporthe australafricana</name>
    <dbReference type="NCBI Taxonomy" id="127596"/>
    <lineage>
        <taxon>Eukaryota</taxon>
        <taxon>Fungi</taxon>
        <taxon>Dikarya</taxon>
        <taxon>Ascomycota</taxon>
        <taxon>Pezizomycotina</taxon>
        <taxon>Sordariomycetes</taxon>
        <taxon>Sordariomycetidae</taxon>
        <taxon>Diaporthales</taxon>
        <taxon>Diaporthaceae</taxon>
        <taxon>Diaporthe</taxon>
    </lineage>
</organism>
<dbReference type="SUPFAM" id="SSF48452">
    <property type="entry name" value="TPR-like"/>
    <property type="match status" value="1"/>
</dbReference>
<dbReference type="PANTHER" id="PTHR47643:SF2">
    <property type="entry name" value="TPR DOMAIN PROTEIN (AFU_ORTHOLOGUE AFUA_5G12710)"/>
    <property type="match status" value="1"/>
</dbReference>
<dbReference type="PANTHER" id="PTHR47643">
    <property type="entry name" value="TPR DOMAIN PROTEIN (AFU_ORTHOLOGUE AFUA_5G12710)"/>
    <property type="match status" value="1"/>
</dbReference>
<protein>
    <recommendedName>
        <fullName evidence="3">SET domain-containing protein</fullName>
    </recommendedName>
</protein>
<dbReference type="Gene3D" id="2.170.270.10">
    <property type="entry name" value="SET domain"/>
    <property type="match status" value="1"/>
</dbReference>
<dbReference type="SMART" id="SM00317">
    <property type="entry name" value="SET"/>
    <property type="match status" value="1"/>
</dbReference>
<evidence type="ECO:0000313" key="5">
    <source>
        <dbReference type="Proteomes" id="UP001583177"/>
    </source>
</evidence>